<gene>
    <name evidence="1" type="ORF">C2G38_2197306</name>
</gene>
<dbReference type="STRING" id="44941.A0A397UWU7"/>
<sequence length="248" mass="28461">MEERLQFISSKVSNSDFTDDEQLIIYTYFANNDSSIDSANAILHFCTTKDQIHNCFRNLIPDLLLDNFNFPEDKKTALRNYFTKNINLINSAILHSCSTDNARYDYLTGLIPESLESAFFEDGHILVLCMNKDMAVKLLHAQYFQVDLTFKRVCGKINEFELNKYDINYNITFMYTRIFTNIATANAYHHMFKAIIEAVNELCKQEVQIRHIHNNGWKVILGDLDAAQAKGLGLVLADLDPTKPGKLI</sequence>
<dbReference type="AlphaFoldDB" id="A0A397UWU7"/>
<proteinExistence type="predicted"/>
<dbReference type="OrthoDB" id="2422809at2759"/>
<keyword evidence="2" id="KW-1185">Reference proteome</keyword>
<comment type="caution">
    <text evidence="1">The sequence shown here is derived from an EMBL/GenBank/DDBJ whole genome shotgun (WGS) entry which is preliminary data.</text>
</comment>
<dbReference type="EMBL" id="QKWP01000905">
    <property type="protein sequence ID" value="RIB13637.1"/>
    <property type="molecule type" value="Genomic_DNA"/>
</dbReference>
<name>A0A397UWU7_9GLOM</name>
<evidence type="ECO:0000313" key="2">
    <source>
        <dbReference type="Proteomes" id="UP000266673"/>
    </source>
</evidence>
<evidence type="ECO:0000313" key="1">
    <source>
        <dbReference type="EMBL" id="RIB13637.1"/>
    </source>
</evidence>
<accession>A0A397UWU7</accession>
<dbReference type="Proteomes" id="UP000266673">
    <property type="component" value="Unassembled WGS sequence"/>
</dbReference>
<reference evidence="1 2" key="1">
    <citation type="submission" date="2018-06" db="EMBL/GenBank/DDBJ databases">
        <title>Comparative genomics reveals the genomic features of Rhizophagus irregularis, R. cerebriforme, R. diaphanum and Gigaspora rosea, and their symbiotic lifestyle signature.</title>
        <authorList>
            <person name="Morin E."/>
            <person name="San Clemente H."/>
            <person name="Chen E.C.H."/>
            <person name="De La Providencia I."/>
            <person name="Hainaut M."/>
            <person name="Kuo A."/>
            <person name="Kohler A."/>
            <person name="Murat C."/>
            <person name="Tang N."/>
            <person name="Roy S."/>
            <person name="Loubradou J."/>
            <person name="Henrissat B."/>
            <person name="Grigoriev I.V."/>
            <person name="Corradi N."/>
            <person name="Roux C."/>
            <person name="Martin F.M."/>
        </authorList>
    </citation>
    <scope>NUCLEOTIDE SEQUENCE [LARGE SCALE GENOMIC DNA]</scope>
    <source>
        <strain evidence="1 2">DAOM 194757</strain>
    </source>
</reference>
<protein>
    <submittedName>
        <fullName evidence="1">Uncharacterized protein</fullName>
    </submittedName>
</protein>
<organism evidence="1 2">
    <name type="scientific">Gigaspora rosea</name>
    <dbReference type="NCBI Taxonomy" id="44941"/>
    <lineage>
        <taxon>Eukaryota</taxon>
        <taxon>Fungi</taxon>
        <taxon>Fungi incertae sedis</taxon>
        <taxon>Mucoromycota</taxon>
        <taxon>Glomeromycotina</taxon>
        <taxon>Glomeromycetes</taxon>
        <taxon>Diversisporales</taxon>
        <taxon>Gigasporaceae</taxon>
        <taxon>Gigaspora</taxon>
    </lineage>
</organism>